<evidence type="ECO:0000313" key="2">
    <source>
        <dbReference type="Proteomes" id="UP000007879"/>
    </source>
</evidence>
<evidence type="ECO:0000313" key="1">
    <source>
        <dbReference type="EnsemblMetazoa" id="XP_019853313.1"/>
    </source>
</evidence>
<accession>A0AAN0J9E4</accession>
<proteinExistence type="predicted"/>
<dbReference type="Proteomes" id="UP000007879">
    <property type="component" value="Unassembled WGS sequence"/>
</dbReference>
<reference evidence="2" key="1">
    <citation type="journal article" date="2010" name="Nature">
        <title>The Amphimedon queenslandica genome and the evolution of animal complexity.</title>
        <authorList>
            <person name="Srivastava M."/>
            <person name="Simakov O."/>
            <person name="Chapman J."/>
            <person name="Fahey B."/>
            <person name="Gauthier M.E."/>
            <person name="Mitros T."/>
            <person name="Richards G.S."/>
            <person name="Conaco C."/>
            <person name="Dacre M."/>
            <person name="Hellsten U."/>
            <person name="Larroux C."/>
            <person name="Putnam N.H."/>
            <person name="Stanke M."/>
            <person name="Adamska M."/>
            <person name="Darling A."/>
            <person name="Degnan S.M."/>
            <person name="Oakley T.H."/>
            <person name="Plachetzki D.C."/>
            <person name="Zhai Y."/>
            <person name="Adamski M."/>
            <person name="Calcino A."/>
            <person name="Cummins S.F."/>
            <person name="Goodstein D.M."/>
            <person name="Harris C."/>
            <person name="Jackson D.J."/>
            <person name="Leys S.P."/>
            <person name="Shu S."/>
            <person name="Woodcroft B.J."/>
            <person name="Vervoort M."/>
            <person name="Kosik K.S."/>
            <person name="Manning G."/>
            <person name="Degnan B.M."/>
            <person name="Rokhsar D.S."/>
        </authorList>
    </citation>
    <scope>NUCLEOTIDE SEQUENCE [LARGE SCALE GENOMIC DNA]</scope>
</reference>
<reference evidence="1" key="2">
    <citation type="submission" date="2024-06" db="UniProtKB">
        <authorList>
            <consortium name="EnsemblMetazoa"/>
        </authorList>
    </citation>
    <scope>IDENTIFICATION</scope>
</reference>
<protein>
    <submittedName>
        <fullName evidence="1">Uncharacterized protein</fullName>
    </submittedName>
</protein>
<keyword evidence="2" id="KW-1185">Reference proteome</keyword>
<dbReference type="KEGG" id="aqu:109582795"/>
<organism evidence="1 2">
    <name type="scientific">Amphimedon queenslandica</name>
    <name type="common">Sponge</name>
    <dbReference type="NCBI Taxonomy" id="400682"/>
    <lineage>
        <taxon>Eukaryota</taxon>
        <taxon>Metazoa</taxon>
        <taxon>Porifera</taxon>
        <taxon>Demospongiae</taxon>
        <taxon>Heteroscleromorpha</taxon>
        <taxon>Haplosclerida</taxon>
        <taxon>Niphatidae</taxon>
        <taxon>Amphimedon</taxon>
    </lineage>
</organism>
<name>A0AAN0J9E4_AMPQE</name>
<dbReference type="AlphaFoldDB" id="A0AAN0J9E4"/>
<gene>
    <name evidence="1" type="primary">109582795</name>
</gene>
<sequence length="152" mass="17079">MTDNWPTAFIDITVNNGLLSKAGDDQKAAAKEDTSKNLVTAIKQLVPHLHEKTTGNCRIMLREVSFSDCCVADVTRFTPKPHSHPYDGDTNPHDAVIISIVAPRKDKNNHGLTVNDVQHIGDSIKDLLQKEPYKIDRKNIIVVQQTSNYYYH</sequence>
<dbReference type="EnsemblMetazoa" id="XM_019997754.1">
    <property type="protein sequence ID" value="XP_019853313.1"/>
    <property type="gene ID" value="LOC109582795"/>
</dbReference>